<dbReference type="InterPro" id="IPR051140">
    <property type="entry name" value="GATA_TF"/>
</dbReference>
<keyword evidence="5" id="KW-0805">Transcription regulation</keyword>
<dbReference type="PROSITE" id="PS00344">
    <property type="entry name" value="GATA_ZN_FINGER_1"/>
    <property type="match status" value="1"/>
</dbReference>
<evidence type="ECO:0000259" key="11">
    <source>
        <dbReference type="PROSITE" id="PS50114"/>
    </source>
</evidence>
<feature type="domain" description="GATA-type" evidence="11">
    <location>
        <begin position="296"/>
        <end position="332"/>
    </location>
</feature>
<keyword evidence="4" id="KW-0862">Zinc</keyword>
<dbReference type="Pfam" id="PF00320">
    <property type="entry name" value="GATA"/>
    <property type="match status" value="1"/>
</dbReference>
<feature type="compositionally biased region" description="Acidic residues" evidence="10">
    <location>
        <begin position="106"/>
        <end position="117"/>
    </location>
</feature>
<dbReference type="PANTHER" id="PTHR45658:SF92">
    <property type="entry name" value="GATA TRANSCRIPTION FACTOR 5"/>
    <property type="match status" value="1"/>
</dbReference>
<keyword evidence="12" id="KW-1185">Reference proteome</keyword>
<dbReference type="RefSeq" id="XP_048335920.2">
    <property type="nucleotide sequence ID" value="XM_048479963.2"/>
</dbReference>
<dbReference type="Gene3D" id="3.30.50.10">
    <property type="entry name" value="Erythroid Transcription Factor GATA-1, subunit A"/>
    <property type="match status" value="1"/>
</dbReference>
<name>A0ABM3IUZ1_ZIZJJ</name>
<evidence type="ECO:0000256" key="5">
    <source>
        <dbReference type="ARBA" id="ARBA00023015"/>
    </source>
</evidence>
<evidence type="ECO:0000256" key="1">
    <source>
        <dbReference type="ARBA" id="ARBA00005694"/>
    </source>
</evidence>
<feature type="region of interest" description="Disordered" evidence="10">
    <location>
        <begin position="219"/>
        <end position="309"/>
    </location>
</feature>
<keyword evidence="3 9" id="KW-0863">Zinc-finger</keyword>
<dbReference type="GeneID" id="107410110"/>
<evidence type="ECO:0000313" key="13">
    <source>
        <dbReference type="RefSeq" id="XP_048335920.2"/>
    </source>
</evidence>
<feature type="compositionally biased region" description="Low complexity" evidence="10">
    <location>
        <begin position="288"/>
        <end position="299"/>
    </location>
</feature>
<comment type="similarity">
    <text evidence="1">Belongs to the type IV zinc-finger family. Class A subfamily.</text>
</comment>
<dbReference type="PANTHER" id="PTHR45658">
    <property type="entry name" value="GATA TRANSCRIPTION FACTOR"/>
    <property type="match status" value="1"/>
</dbReference>
<reference evidence="13" key="1">
    <citation type="submission" date="2025-08" db="UniProtKB">
        <authorList>
            <consortium name="RefSeq"/>
        </authorList>
    </citation>
    <scope>IDENTIFICATION</scope>
    <source>
        <tissue evidence="13">Seedling</tissue>
    </source>
</reference>
<dbReference type="SUPFAM" id="SSF57716">
    <property type="entry name" value="Glucocorticoid receptor-like (DNA-binding domain)"/>
    <property type="match status" value="1"/>
</dbReference>
<dbReference type="Proteomes" id="UP001652623">
    <property type="component" value="Chromosome 7"/>
</dbReference>
<dbReference type="SMART" id="SM00401">
    <property type="entry name" value="ZnF_GATA"/>
    <property type="match status" value="1"/>
</dbReference>
<organism evidence="12 13">
    <name type="scientific">Ziziphus jujuba</name>
    <name type="common">Chinese jujube</name>
    <name type="synonym">Ziziphus sativa</name>
    <dbReference type="NCBI Taxonomy" id="326968"/>
    <lineage>
        <taxon>Eukaryota</taxon>
        <taxon>Viridiplantae</taxon>
        <taxon>Streptophyta</taxon>
        <taxon>Embryophyta</taxon>
        <taxon>Tracheophyta</taxon>
        <taxon>Spermatophyta</taxon>
        <taxon>Magnoliopsida</taxon>
        <taxon>eudicotyledons</taxon>
        <taxon>Gunneridae</taxon>
        <taxon>Pentapetalae</taxon>
        <taxon>rosids</taxon>
        <taxon>fabids</taxon>
        <taxon>Rosales</taxon>
        <taxon>Rhamnaceae</taxon>
        <taxon>Paliureae</taxon>
        <taxon>Ziziphus</taxon>
    </lineage>
</organism>
<dbReference type="CDD" id="cd00202">
    <property type="entry name" value="ZnF_GATA"/>
    <property type="match status" value="1"/>
</dbReference>
<evidence type="ECO:0000256" key="7">
    <source>
        <dbReference type="ARBA" id="ARBA00023159"/>
    </source>
</evidence>
<dbReference type="PROSITE" id="PS50114">
    <property type="entry name" value="GATA_ZN_FINGER_2"/>
    <property type="match status" value="1"/>
</dbReference>
<sequence length="382" mass="41654">MLYRTRHPFFLQYHPFTSSSSSIPSSSAATTSLSSLPFLSSSLSAQVETEMELVETALKTSISKEMLMKPSPQAFLDDLWVASGQNGVACDDFFVDDLLDLSNEDGLVDQEPEEEEEKVSVSVSTIKEHQEEQESLNPSTSFSPKDDFGSLPTSGLSVPADDLADLEWLSHFVEDSFSEFSVPYPTGILTEKHNNQTEKGPEPQIPISVNSCFKIPVPAKARSKRTRTGGRIWSLGSPSFTESSSSSTSSCSSSSPSSPLLIYTTQSIEPVGSVEKPPAKKPKKKPSVDSSGGVSVQPPRRCSHCGVQKTPQWRTGPLGAKTLCNACGVRYKSGRLLPEYRPACSPTFSSEIHSNHHRKVLEMRRKKETTESGLATPDVPNF</sequence>
<evidence type="ECO:0000256" key="2">
    <source>
        <dbReference type="ARBA" id="ARBA00022723"/>
    </source>
</evidence>
<dbReference type="InterPro" id="IPR000679">
    <property type="entry name" value="Znf_GATA"/>
</dbReference>
<evidence type="ECO:0000256" key="6">
    <source>
        <dbReference type="ARBA" id="ARBA00023125"/>
    </source>
</evidence>
<dbReference type="InterPro" id="IPR013088">
    <property type="entry name" value="Znf_NHR/GATA"/>
</dbReference>
<keyword evidence="7" id="KW-0010">Activator</keyword>
<evidence type="ECO:0000256" key="3">
    <source>
        <dbReference type="ARBA" id="ARBA00022771"/>
    </source>
</evidence>
<feature type="region of interest" description="Disordered" evidence="10">
    <location>
        <begin position="106"/>
        <end position="148"/>
    </location>
</feature>
<proteinExistence type="inferred from homology"/>
<keyword evidence="6" id="KW-0238">DNA-binding</keyword>
<evidence type="ECO:0000256" key="9">
    <source>
        <dbReference type="PROSITE-ProRule" id="PRU00094"/>
    </source>
</evidence>
<accession>A0ABM3IUZ1</accession>
<protein>
    <submittedName>
        <fullName evidence="13">GATA transcription factor 5</fullName>
    </submittedName>
</protein>
<feature type="compositionally biased region" description="Low complexity" evidence="10">
    <location>
        <begin position="234"/>
        <end position="261"/>
    </location>
</feature>
<evidence type="ECO:0000256" key="10">
    <source>
        <dbReference type="SAM" id="MobiDB-lite"/>
    </source>
</evidence>
<evidence type="ECO:0000256" key="8">
    <source>
        <dbReference type="ARBA" id="ARBA00023163"/>
    </source>
</evidence>
<evidence type="ECO:0000313" key="12">
    <source>
        <dbReference type="Proteomes" id="UP001652623"/>
    </source>
</evidence>
<gene>
    <name evidence="13" type="primary">LOC107410110</name>
</gene>
<keyword evidence="8" id="KW-0804">Transcription</keyword>
<evidence type="ECO:0000256" key="4">
    <source>
        <dbReference type="ARBA" id="ARBA00022833"/>
    </source>
</evidence>
<keyword evidence="2" id="KW-0479">Metal-binding</keyword>